<feature type="compositionally biased region" description="Polar residues" evidence="8">
    <location>
        <begin position="195"/>
        <end position="212"/>
    </location>
</feature>
<evidence type="ECO:0000256" key="2">
    <source>
        <dbReference type="ARBA" id="ARBA00022679"/>
    </source>
</evidence>
<evidence type="ECO:0000256" key="8">
    <source>
        <dbReference type="SAM" id="MobiDB-lite"/>
    </source>
</evidence>
<dbReference type="InterPro" id="IPR008271">
    <property type="entry name" value="Ser/Thr_kinase_AS"/>
</dbReference>
<feature type="region of interest" description="Disordered" evidence="8">
    <location>
        <begin position="325"/>
        <end position="346"/>
    </location>
</feature>
<dbReference type="GO" id="GO:0007059">
    <property type="term" value="P:chromosome segregation"/>
    <property type="evidence" value="ECO:0007669"/>
    <property type="project" value="TreeGrafter"/>
</dbReference>
<dbReference type="GO" id="GO:0005524">
    <property type="term" value="F:ATP binding"/>
    <property type="evidence" value="ECO:0007669"/>
    <property type="project" value="UniProtKB-UniRule"/>
</dbReference>
<feature type="binding site" evidence="6">
    <location>
        <position position="644"/>
    </location>
    <ligand>
        <name>ATP</name>
        <dbReference type="ChEBI" id="CHEBI:30616"/>
    </ligand>
</feature>
<dbReference type="SMART" id="SM00220">
    <property type="entry name" value="S_TKc"/>
    <property type="match status" value="1"/>
</dbReference>
<name>A0A7J7INV7_9RHOD</name>
<dbReference type="Gene3D" id="1.10.510.10">
    <property type="entry name" value="Transferase(Phosphotransferase) domain 1"/>
    <property type="match status" value="1"/>
</dbReference>
<gene>
    <name evidence="10" type="primary">TLK2</name>
    <name evidence="10" type="ORF">F1559_002528</name>
</gene>
<evidence type="ECO:0000259" key="9">
    <source>
        <dbReference type="PROSITE" id="PS50011"/>
    </source>
</evidence>
<dbReference type="PROSITE" id="PS00107">
    <property type="entry name" value="PROTEIN_KINASE_ATP"/>
    <property type="match status" value="1"/>
</dbReference>
<dbReference type="PROSITE" id="PS00108">
    <property type="entry name" value="PROTEIN_KINASE_ST"/>
    <property type="match status" value="1"/>
</dbReference>
<dbReference type="EMBL" id="VWRR01000002">
    <property type="protein sequence ID" value="KAF6004825.1"/>
    <property type="molecule type" value="Genomic_DNA"/>
</dbReference>
<dbReference type="SUPFAM" id="SSF56112">
    <property type="entry name" value="Protein kinase-like (PK-like)"/>
    <property type="match status" value="1"/>
</dbReference>
<dbReference type="Proteomes" id="UP000530660">
    <property type="component" value="Unassembled WGS sequence"/>
</dbReference>
<feature type="coiled-coil region" evidence="7">
    <location>
        <begin position="413"/>
        <end position="457"/>
    </location>
</feature>
<comment type="caution">
    <text evidence="10">The sequence shown here is derived from an EMBL/GenBank/DDBJ whole genome shotgun (WGS) entry which is preliminary data.</text>
</comment>
<dbReference type="PANTHER" id="PTHR22974:SF23">
    <property type="entry name" value="TOUSLED-LIKE KINASE, ISOFORM G"/>
    <property type="match status" value="1"/>
</dbReference>
<keyword evidence="5 6" id="KW-0067">ATP-binding</keyword>
<keyword evidence="1" id="KW-0723">Serine/threonine-protein kinase</keyword>
<evidence type="ECO:0000256" key="5">
    <source>
        <dbReference type="ARBA" id="ARBA00022840"/>
    </source>
</evidence>
<dbReference type="GO" id="GO:0005634">
    <property type="term" value="C:nucleus"/>
    <property type="evidence" value="ECO:0007669"/>
    <property type="project" value="TreeGrafter"/>
</dbReference>
<organism evidence="10 11">
    <name type="scientific">Cyanidiococcus yangmingshanensis</name>
    <dbReference type="NCBI Taxonomy" id="2690220"/>
    <lineage>
        <taxon>Eukaryota</taxon>
        <taxon>Rhodophyta</taxon>
        <taxon>Bangiophyceae</taxon>
        <taxon>Cyanidiales</taxon>
        <taxon>Cyanidiaceae</taxon>
        <taxon>Cyanidiococcus</taxon>
    </lineage>
</organism>
<sequence length="904" mass="101297">MNSVFDCDPRCCAQSAGSVSVDSVNETLVLGSQRAPVRTLREKLALLERRLNPRPWDSGVGSGEALASPAESRPYRMISGRTRIAAPIAPCTNVEAANNSGATLQVLSEMKSSKECGTENSDGCDPLTDIADEAIKLEERVCQQEPFSRCAVFQSASAPSDEQEAAAASNPALYRSGDASIERVPQGLEIRQAGSNESLASSRTQMPQSGVSETRVRDSGNKAELVEEISMKPRRVSVDSDWALGSGPQPANSGSTCSVAETVLPRGGCVDRCACPTELSTRTPPRTPASRGNSSTSPISSGTGERTCRSEPLRQVREWPTPGMMEERNTFTRPRKRRARVPPVDQNNGITLDQFFSRTERARPDSSVLVREFEMDSLADEESYDSRLPGSQSSQGRSRTDHVTTKESVADIRRQYQDQIKGLSAQLDELRSVALELESTQERLSTMERSADALRHALVDTLRDHGKLERVWSARKTAEKCEKLGQPVVARTGTALQEVWEDGVEFIRLNERQNAVAAERESIEKSRKELSKLRRPSASNADSISDAPQWLTTHIAEQEEIFRLRMQSLKRDEAALAEERTKLECERAVLLRELKRARDESGSRFRDFPLLANRYLLLRMLGRGGFSEVWKAFDLTQVRHVACKIHQLHSYWSEARKSNYIRHATREYRIHAALKHPRIVSLFDVFEIDDHTFCTVLEYCGEACDLDTYLKMNRYVSEREAKSIIAQVLSALLYLNSQPKRIIHYDLKPGNILYTNGEVRITDFGLSKIMDEHLNTMDGMELTSQGAGTYWYLPPECFEPMRREEGPLGPRISSKVDVWSCGVIMFQLLYGMKPFGNDLTQERILRDQTILKASEQDLCFPSKPIVSAEAKDFIRLCLTRNQADRPDIRSIALHPFLRGTHSQS</sequence>
<feature type="region of interest" description="Disordered" evidence="8">
    <location>
        <begin position="277"/>
        <end position="311"/>
    </location>
</feature>
<proteinExistence type="predicted"/>
<feature type="compositionally biased region" description="Polar residues" evidence="8">
    <location>
        <begin position="278"/>
        <end position="304"/>
    </location>
</feature>
<evidence type="ECO:0000313" key="10">
    <source>
        <dbReference type="EMBL" id="KAF6004825.1"/>
    </source>
</evidence>
<dbReference type="PROSITE" id="PS50011">
    <property type="entry name" value="PROTEIN_KINASE_DOM"/>
    <property type="match status" value="1"/>
</dbReference>
<dbReference type="InterPro" id="IPR011009">
    <property type="entry name" value="Kinase-like_dom_sf"/>
</dbReference>
<dbReference type="GO" id="GO:0004674">
    <property type="term" value="F:protein serine/threonine kinase activity"/>
    <property type="evidence" value="ECO:0007669"/>
    <property type="project" value="UniProtKB-KW"/>
</dbReference>
<feature type="compositionally biased region" description="Basic and acidic residues" evidence="8">
    <location>
        <begin position="398"/>
        <end position="407"/>
    </location>
</feature>
<feature type="domain" description="Protein kinase" evidence="9">
    <location>
        <begin position="615"/>
        <end position="897"/>
    </location>
</feature>
<dbReference type="InterPro" id="IPR017441">
    <property type="entry name" value="Protein_kinase_ATP_BS"/>
</dbReference>
<dbReference type="FunFam" id="1.10.510.10:FF:000698">
    <property type="entry name" value="Serine/threonine-protein kinase tousled-like 1"/>
    <property type="match status" value="1"/>
</dbReference>
<feature type="region of interest" description="Disordered" evidence="8">
    <location>
        <begin position="195"/>
        <end position="221"/>
    </location>
</feature>
<protein>
    <submittedName>
        <fullName evidence="10">Tousled-like kinase</fullName>
    </submittedName>
</protein>
<keyword evidence="7" id="KW-0175">Coiled coil</keyword>
<dbReference type="Pfam" id="PF00069">
    <property type="entry name" value="Pkinase"/>
    <property type="match status" value="1"/>
</dbReference>
<feature type="region of interest" description="Disordered" evidence="8">
    <location>
        <begin position="379"/>
        <end position="407"/>
    </location>
</feature>
<dbReference type="PANTHER" id="PTHR22974">
    <property type="entry name" value="MIXED LINEAGE PROTEIN KINASE"/>
    <property type="match status" value="1"/>
</dbReference>
<evidence type="ECO:0000256" key="4">
    <source>
        <dbReference type="ARBA" id="ARBA00022777"/>
    </source>
</evidence>
<dbReference type="CDD" id="cd13990">
    <property type="entry name" value="STKc_TLK"/>
    <property type="match status" value="1"/>
</dbReference>
<dbReference type="AlphaFoldDB" id="A0A7J7INV7"/>
<keyword evidence="4 10" id="KW-0418">Kinase</keyword>
<dbReference type="OrthoDB" id="346907at2759"/>
<evidence type="ECO:0000256" key="7">
    <source>
        <dbReference type="SAM" id="Coils"/>
    </source>
</evidence>
<dbReference type="GO" id="GO:0035556">
    <property type="term" value="P:intracellular signal transduction"/>
    <property type="evidence" value="ECO:0007669"/>
    <property type="project" value="TreeGrafter"/>
</dbReference>
<keyword evidence="2" id="KW-0808">Transferase</keyword>
<reference evidence="10 11" key="1">
    <citation type="journal article" date="2020" name="J. Phycol.">
        <title>Comparative genome analysis reveals Cyanidiococcus gen. nov., a new extremophilic red algal genus sister to Cyanidioschyzon (Cyanidioschyzonaceae, Rhodophyta).</title>
        <authorList>
            <person name="Liu S.-L."/>
            <person name="Chiang Y.-R."/>
            <person name="Yoon H.S."/>
            <person name="Fu H.-Y."/>
        </authorList>
    </citation>
    <scope>NUCLEOTIDE SEQUENCE [LARGE SCALE GENOMIC DNA]</scope>
    <source>
        <strain evidence="10 11">THAL066</strain>
    </source>
</reference>
<evidence type="ECO:0000313" key="11">
    <source>
        <dbReference type="Proteomes" id="UP000530660"/>
    </source>
</evidence>
<dbReference type="Gene3D" id="3.30.200.20">
    <property type="entry name" value="Phosphorylase Kinase, domain 1"/>
    <property type="match status" value="1"/>
</dbReference>
<keyword evidence="11" id="KW-1185">Reference proteome</keyword>
<evidence type="ECO:0000256" key="1">
    <source>
        <dbReference type="ARBA" id="ARBA00022527"/>
    </source>
</evidence>
<feature type="coiled-coil region" evidence="7">
    <location>
        <begin position="566"/>
        <end position="600"/>
    </location>
</feature>
<keyword evidence="3 6" id="KW-0547">Nucleotide-binding</keyword>
<dbReference type="InterPro" id="IPR000719">
    <property type="entry name" value="Prot_kinase_dom"/>
</dbReference>
<evidence type="ECO:0000256" key="3">
    <source>
        <dbReference type="ARBA" id="ARBA00022741"/>
    </source>
</evidence>
<evidence type="ECO:0000256" key="6">
    <source>
        <dbReference type="PROSITE-ProRule" id="PRU10141"/>
    </source>
</evidence>
<accession>A0A7J7INV7</accession>